<dbReference type="EMBL" id="FOJG01000001">
    <property type="protein sequence ID" value="SEW45335.1"/>
    <property type="molecule type" value="Genomic_DNA"/>
</dbReference>
<sequence length="219" mass="25002">MEVGVGGLFYFFYDQYLSIFTMSSTFKYSEICLKRIPVDIVHLLSRTKIILMKPWNSLLTPATILKLRIFICLMLLNCIVFAQTGPAGHPALSVTLKKGYLLVFLEKVQGANLYRQPRIKLGRTLRKIKGYDDNNVSSPVLKVSPDGSYLAMDHIIMGYVYRSEKDSVYHENYSCVIVDLKKAAVIRYLQSDCDGAWDENRKWISNANRHLPISGKHSQ</sequence>
<accession>A0A1I0RVB5</accession>
<dbReference type="Proteomes" id="UP000199310">
    <property type="component" value="Unassembled WGS sequence"/>
</dbReference>
<reference evidence="2" key="1">
    <citation type="submission" date="2016-10" db="EMBL/GenBank/DDBJ databases">
        <authorList>
            <person name="Varghese N."/>
            <person name="Submissions S."/>
        </authorList>
    </citation>
    <scope>NUCLEOTIDE SEQUENCE [LARGE SCALE GENOMIC DNA]</scope>
    <source>
        <strain evidence="2">DSM 3695</strain>
    </source>
</reference>
<protein>
    <submittedName>
        <fullName evidence="1">Uncharacterized protein</fullName>
    </submittedName>
</protein>
<keyword evidence="2" id="KW-1185">Reference proteome</keyword>
<proteinExistence type="predicted"/>
<evidence type="ECO:0000313" key="2">
    <source>
        <dbReference type="Proteomes" id="UP000199310"/>
    </source>
</evidence>
<organism evidence="1 2">
    <name type="scientific">Chitinophaga arvensicola</name>
    <dbReference type="NCBI Taxonomy" id="29529"/>
    <lineage>
        <taxon>Bacteria</taxon>
        <taxon>Pseudomonadati</taxon>
        <taxon>Bacteroidota</taxon>
        <taxon>Chitinophagia</taxon>
        <taxon>Chitinophagales</taxon>
        <taxon>Chitinophagaceae</taxon>
        <taxon>Chitinophaga</taxon>
    </lineage>
</organism>
<evidence type="ECO:0000313" key="1">
    <source>
        <dbReference type="EMBL" id="SEW45335.1"/>
    </source>
</evidence>
<name>A0A1I0RVB5_9BACT</name>
<gene>
    <name evidence="1" type="ORF">SAMN04488122_3450</name>
</gene>
<dbReference type="AlphaFoldDB" id="A0A1I0RVB5"/>